<dbReference type="Gene3D" id="3.40.50.300">
    <property type="entry name" value="P-loop containing nucleotide triphosphate hydrolases"/>
    <property type="match status" value="1"/>
</dbReference>
<comment type="caution">
    <text evidence="1">The sequence shown here is derived from an EMBL/GenBank/DDBJ whole genome shotgun (WGS) entry which is preliminary data.</text>
</comment>
<sequence>MNKSNEQKLIQFKTFTVAHPEYCEALDTIHRSIEATRLRGEPSCVILLGDPGTGKTRICDEIEAEFGPPKKRRMADGIHIIHPVVYCRVPNNATIKTLVTRLLNCFETYTKYQSVDALEYRLFNILRTCQTNFIMLDEWQHLLRGGSHRTLQVAADWVKVLTDIFQGEVMLVGPAAVEHAIDLHQALADRFPYRARLSPFSLATPESYSLYLKLIRAFAVEINTSMGFKETPPLSEEKMVLALYAATGGNMRALRILLHESLTNALQRSDGTLQVNDFSMAVSHVRLATRLTWKDPFGCTPGELQKIITTNTRKK</sequence>
<evidence type="ECO:0008006" key="3">
    <source>
        <dbReference type="Google" id="ProtNLM"/>
    </source>
</evidence>
<name>A0A059KVU2_9PSED</name>
<dbReference type="Proteomes" id="UP000026739">
    <property type="component" value="Unassembled WGS sequence"/>
</dbReference>
<reference evidence="1 2" key="1">
    <citation type="submission" date="2013-12" db="EMBL/GenBank/DDBJ databases">
        <authorList>
            <person name="Formusa P.A."/>
            <person name="Habash M."/>
            <person name="Lee H."/>
            <person name="Trevors J.T."/>
        </authorList>
    </citation>
    <scope>NUCLEOTIDE SEQUENCE [LARGE SCALE GENOMIC DNA]</scope>
    <source>
        <strain evidence="1 2">PD30</strain>
    </source>
</reference>
<dbReference type="SUPFAM" id="SSF52540">
    <property type="entry name" value="P-loop containing nucleoside triphosphate hydrolases"/>
    <property type="match status" value="1"/>
</dbReference>
<dbReference type="EMBL" id="AZQQ01000100">
    <property type="protein sequence ID" value="KDD66183.1"/>
    <property type="molecule type" value="Genomic_DNA"/>
</dbReference>
<protein>
    <recommendedName>
        <fullName evidence="3">AAA+ ATPase domain-containing protein</fullName>
    </recommendedName>
</protein>
<evidence type="ECO:0000313" key="1">
    <source>
        <dbReference type="EMBL" id="KDD66183.1"/>
    </source>
</evidence>
<dbReference type="AlphaFoldDB" id="A0A059KVU2"/>
<organism evidence="1 2">
    <name type="scientific">Pseudomonas mandelii PD30</name>
    <dbReference type="NCBI Taxonomy" id="1419583"/>
    <lineage>
        <taxon>Bacteria</taxon>
        <taxon>Pseudomonadati</taxon>
        <taxon>Pseudomonadota</taxon>
        <taxon>Gammaproteobacteria</taxon>
        <taxon>Pseudomonadales</taxon>
        <taxon>Pseudomonadaceae</taxon>
        <taxon>Pseudomonas</taxon>
    </lineage>
</organism>
<dbReference type="RefSeq" id="WP_033060914.1">
    <property type="nucleotide sequence ID" value="NZ_AZQQ01000100.1"/>
</dbReference>
<dbReference type="Pfam" id="PF05621">
    <property type="entry name" value="TniB"/>
    <property type="match status" value="1"/>
</dbReference>
<dbReference type="InterPro" id="IPR027417">
    <property type="entry name" value="P-loop_NTPase"/>
</dbReference>
<dbReference type="InterPro" id="IPR008868">
    <property type="entry name" value="TniB"/>
</dbReference>
<gene>
    <name evidence="1" type="ORF">V466_25715</name>
</gene>
<evidence type="ECO:0000313" key="2">
    <source>
        <dbReference type="Proteomes" id="UP000026739"/>
    </source>
</evidence>
<dbReference type="eggNOG" id="COG2842">
    <property type="taxonomic scope" value="Bacteria"/>
</dbReference>
<proteinExistence type="predicted"/>
<accession>A0A059KVU2</accession>